<feature type="region of interest" description="Disordered" evidence="1">
    <location>
        <begin position="101"/>
        <end position="145"/>
    </location>
</feature>
<accession>A0A3L6T7K5</accession>
<proteinExistence type="predicted"/>
<gene>
    <name evidence="2" type="ORF">C2845_PM03G19990</name>
</gene>
<dbReference type="GO" id="GO:0005778">
    <property type="term" value="C:peroxisomal membrane"/>
    <property type="evidence" value="ECO:0007669"/>
    <property type="project" value="TreeGrafter"/>
</dbReference>
<name>A0A3L6T7K5_PANMI</name>
<comment type="caution">
    <text evidence="2">The sequence shown here is derived from an EMBL/GenBank/DDBJ whole genome shotgun (WGS) entry which is preliminary data.</text>
</comment>
<feature type="compositionally biased region" description="Low complexity" evidence="1">
    <location>
        <begin position="53"/>
        <end position="64"/>
    </location>
</feature>
<dbReference type="Proteomes" id="UP000275267">
    <property type="component" value="Unassembled WGS sequence"/>
</dbReference>
<evidence type="ECO:0000256" key="1">
    <source>
        <dbReference type="SAM" id="MobiDB-lite"/>
    </source>
</evidence>
<organism evidence="2 3">
    <name type="scientific">Panicum miliaceum</name>
    <name type="common">Proso millet</name>
    <name type="synonym">Broomcorn millet</name>
    <dbReference type="NCBI Taxonomy" id="4540"/>
    <lineage>
        <taxon>Eukaryota</taxon>
        <taxon>Viridiplantae</taxon>
        <taxon>Streptophyta</taxon>
        <taxon>Embryophyta</taxon>
        <taxon>Tracheophyta</taxon>
        <taxon>Spermatophyta</taxon>
        <taxon>Magnoliopsida</taxon>
        <taxon>Liliopsida</taxon>
        <taxon>Poales</taxon>
        <taxon>Poaceae</taxon>
        <taxon>PACMAD clade</taxon>
        <taxon>Panicoideae</taxon>
        <taxon>Panicodae</taxon>
        <taxon>Paniceae</taxon>
        <taxon>Panicinae</taxon>
        <taxon>Panicum</taxon>
        <taxon>Panicum sect. Panicum</taxon>
    </lineage>
</organism>
<dbReference type="InterPro" id="IPR035463">
    <property type="entry name" value="Pex13"/>
</dbReference>
<dbReference type="OrthoDB" id="693643at2759"/>
<dbReference type="AlphaFoldDB" id="A0A3L6T7K5"/>
<protein>
    <submittedName>
        <fullName evidence="2">Uncharacterized protein</fullName>
    </submittedName>
</protein>
<sequence length="145" mass="15012">MSGSPPKPWERSGGEGTSGPAPFKPPSGGSTSDVVEASGTAKPGENVTAAERNVSANNVNSTVSRPMPQRPWQQTGYGNTYGGYGGSNMYSSYGGLGNTYGSGVKRKPKKGSLQGPEAPAFEGPSQQFMEAPPKAGNNWDNVWGN</sequence>
<evidence type="ECO:0000313" key="2">
    <source>
        <dbReference type="EMBL" id="RLN34285.1"/>
    </source>
</evidence>
<keyword evidence="3" id="KW-1185">Reference proteome</keyword>
<dbReference type="PANTHER" id="PTHR19332">
    <property type="entry name" value="PEROXISOMAL MEMBRANE PROTEIN PEX13"/>
    <property type="match status" value="1"/>
</dbReference>
<dbReference type="EMBL" id="PQIB02000002">
    <property type="protein sequence ID" value="RLN34285.1"/>
    <property type="molecule type" value="Genomic_DNA"/>
</dbReference>
<dbReference type="GO" id="GO:1990429">
    <property type="term" value="C:peroxisomal importomer complex"/>
    <property type="evidence" value="ECO:0007669"/>
    <property type="project" value="TreeGrafter"/>
</dbReference>
<evidence type="ECO:0000313" key="3">
    <source>
        <dbReference type="Proteomes" id="UP000275267"/>
    </source>
</evidence>
<dbReference type="PANTHER" id="PTHR19332:SF12">
    <property type="entry name" value="PEROXIN-13"/>
    <property type="match status" value="1"/>
</dbReference>
<feature type="region of interest" description="Disordered" evidence="1">
    <location>
        <begin position="1"/>
        <end position="74"/>
    </location>
</feature>
<dbReference type="GO" id="GO:0016560">
    <property type="term" value="P:protein import into peroxisome matrix, docking"/>
    <property type="evidence" value="ECO:0007669"/>
    <property type="project" value="InterPro"/>
</dbReference>
<reference evidence="3" key="1">
    <citation type="journal article" date="2019" name="Nat. Commun.">
        <title>The genome of broomcorn millet.</title>
        <authorList>
            <person name="Zou C."/>
            <person name="Miki D."/>
            <person name="Li D."/>
            <person name="Tang Q."/>
            <person name="Xiao L."/>
            <person name="Rajput S."/>
            <person name="Deng P."/>
            <person name="Jia W."/>
            <person name="Huang R."/>
            <person name="Zhang M."/>
            <person name="Sun Y."/>
            <person name="Hu J."/>
            <person name="Fu X."/>
            <person name="Schnable P.S."/>
            <person name="Li F."/>
            <person name="Zhang H."/>
            <person name="Feng B."/>
            <person name="Zhu X."/>
            <person name="Liu R."/>
            <person name="Schnable J.C."/>
            <person name="Zhu J.-K."/>
            <person name="Zhang H."/>
        </authorList>
    </citation>
    <scope>NUCLEOTIDE SEQUENCE [LARGE SCALE GENOMIC DNA]</scope>
</reference>
<dbReference type="STRING" id="4540.A0A3L6T7K5"/>